<protein>
    <recommendedName>
        <fullName evidence="2">beta-lactamase</fullName>
        <ecNumber evidence="2">3.5.2.6</ecNumber>
    </recommendedName>
</protein>
<dbReference type="Pfam" id="PF08238">
    <property type="entry name" value="Sel1"/>
    <property type="match status" value="2"/>
</dbReference>
<sequence>MGDARGYSELGDLYHEGKGVSKDYSKGLELLQKSADMGNADSYIALGAAYEHGFGVKKDGRWHNNTIKKLAIWESKKAVKMPRGWANK</sequence>
<dbReference type="InterPro" id="IPR006597">
    <property type="entry name" value="Sel1-like"/>
</dbReference>
<dbReference type="SMART" id="SM00671">
    <property type="entry name" value="SEL1"/>
    <property type="match status" value="2"/>
</dbReference>
<gene>
    <name evidence="5" type="ORF">NHP190012_04980</name>
</gene>
<keyword evidence="3" id="KW-1015">Disulfide bond</keyword>
<dbReference type="PANTHER" id="PTHR43628">
    <property type="entry name" value="ACTIVATOR OF C KINASE PROTEIN 1-RELATED"/>
    <property type="match status" value="1"/>
</dbReference>
<dbReference type="Proteomes" id="UP000826146">
    <property type="component" value="Chromosome"/>
</dbReference>
<evidence type="ECO:0000313" key="5">
    <source>
        <dbReference type="EMBL" id="BCZ18856.1"/>
    </source>
</evidence>
<dbReference type="InterPro" id="IPR011990">
    <property type="entry name" value="TPR-like_helical_dom_sf"/>
</dbReference>
<dbReference type="SUPFAM" id="SSF81901">
    <property type="entry name" value="HCP-like"/>
    <property type="match status" value="1"/>
</dbReference>
<evidence type="ECO:0000313" key="6">
    <source>
        <dbReference type="Proteomes" id="UP000826146"/>
    </source>
</evidence>
<reference evidence="5 6" key="1">
    <citation type="submission" date="2021-07" db="EMBL/GenBank/DDBJ databases">
        <title>Novel Helicobacter sp. Isolated from a cat.</title>
        <authorList>
            <person name="Rimbara E."/>
            <person name="Suzuki M."/>
        </authorList>
    </citation>
    <scope>NUCLEOTIDE SEQUENCE [LARGE SCALE GENOMIC DNA]</scope>
    <source>
        <strain evidence="6">NHP19-012</strain>
    </source>
</reference>
<dbReference type="PANTHER" id="PTHR43628:SF1">
    <property type="entry name" value="CHITIN SYNTHASE REGULATORY FACTOR 2-RELATED"/>
    <property type="match status" value="1"/>
</dbReference>
<dbReference type="EMBL" id="AP024819">
    <property type="protein sequence ID" value="BCZ18856.1"/>
    <property type="molecule type" value="Genomic_DNA"/>
</dbReference>
<name>A0ABN6I5G9_9HELI</name>
<accession>A0ABN6I5G9</accession>
<evidence type="ECO:0000256" key="1">
    <source>
        <dbReference type="ARBA" id="ARBA00001526"/>
    </source>
</evidence>
<comment type="catalytic activity">
    <reaction evidence="1">
        <text>a beta-lactam + H2O = a substituted beta-amino acid</text>
        <dbReference type="Rhea" id="RHEA:20401"/>
        <dbReference type="ChEBI" id="CHEBI:15377"/>
        <dbReference type="ChEBI" id="CHEBI:35627"/>
        <dbReference type="ChEBI" id="CHEBI:140347"/>
        <dbReference type="EC" id="3.5.2.6"/>
    </reaction>
</comment>
<keyword evidence="6" id="KW-1185">Reference proteome</keyword>
<evidence type="ECO:0000256" key="3">
    <source>
        <dbReference type="ARBA" id="ARBA00023157"/>
    </source>
</evidence>
<organism evidence="5 6">
    <name type="scientific">Helicobacter gastrofelis</name>
    <dbReference type="NCBI Taxonomy" id="2849642"/>
    <lineage>
        <taxon>Bacteria</taxon>
        <taxon>Pseudomonadati</taxon>
        <taxon>Campylobacterota</taxon>
        <taxon>Epsilonproteobacteria</taxon>
        <taxon>Campylobacterales</taxon>
        <taxon>Helicobacteraceae</taxon>
        <taxon>Helicobacter</taxon>
    </lineage>
</organism>
<dbReference type="EC" id="3.5.2.6" evidence="2"/>
<evidence type="ECO:0000256" key="4">
    <source>
        <dbReference type="ARBA" id="ARBA00023251"/>
    </source>
</evidence>
<dbReference type="InterPro" id="IPR052945">
    <property type="entry name" value="Mitotic_Regulator"/>
</dbReference>
<dbReference type="Gene3D" id="1.25.40.10">
    <property type="entry name" value="Tetratricopeptide repeat domain"/>
    <property type="match status" value="1"/>
</dbReference>
<proteinExistence type="predicted"/>
<keyword evidence="4" id="KW-0046">Antibiotic resistance</keyword>
<evidence type="ECO:0000256" key="2">
    <source>
        <dbReference type="ARBA" id="ARBA00012865"/>
    </source>
</evidence>
<dbReference type="RefSeq" id="WP_221272307.1">
    <property type="nucleotide sequence ID" value="NZ_AP024819.1"/>
</dbReference>